<proteinExistence type="predicted"/>
<evidence type="ECO:0000313" key="3">
    <source>
        <dbReference type="Proteomes" id="UP000297245"/>
    </source>
</evidence>
<protein>
    <submittedName>
        <fullName evidence="2">Uncharacterized protein</fullName>
    </submittedName>
</protein>
<gene>
    <name evidence="2" type="ORF">K435DRAFT_885401</name>
</gene>
<feature type="region of interest" description="Disordered" evidence="1">
    <location>
        <begin position="420"/>
        <end position="443"/>
    </location>
</feature>
<dbReference type="Proteomes" id="UP000297245">
    <property type="component" value="Unassembled WGS sequence"/>
</dbReference>
<name>A0A4S8KT58_DENBC</name>
<reference evidence="2 3" key="1">
    <citation type="journal article" date="2019" name="Nat. Ecol. Evol.">
        <title>Megaphylogeny resolves global patterns of mushroom evolution.</title>
        <authorList>
            <person name="Varga T."/>
            <person name="Krizsan K."/>
            <person name="Foldi C."/>
            <person name="Dima B."/>
            <person name="Sanchez-Garcia M."/>
            <person name="Sanchez-Ramirez S."/>
            <person name="Szollosi G.J."/>
            <person name="Szarkandi J.G."/>
            <person name="Papp V."/>
            <person name="Albert L."/>
            <person name="Andreopoulos W."/>
            <person name="Angelini C."/>
            <person name="Antonin V."/>
            <person name="Barry K.W."/>
            <person name="Bougher N.L."/>
            <person name="Buchanan P."/>
            <person name="Buyck B."/>
            <person name="Bense V."/>
            <person name="Catcheside P."/>
            <person name="Chovatia M."/>
            <person name="Cooper J."/>
            <person name="Damon W."/>
            <person name="Desjardin D."/>
            <person name="Finy P."/>
            <person name="Geml J."/>
            <person name="Haridas S."/>
            <person name="Hughes K."/>
            <person name="Justo A."/>
            <person name="Karasinski D."/>
            <person name="Kautmanova I."/>
            <person name="Kiss B."/>
            <person name="Kocsube S."/>
            <person name="Kotiranta H."/>
            <person name="LaButti K.M."/>
            <person name="Lechner B.E."/>
            <person name="Liimatainen K."/>
            <person name="Lipzen A."/>
            <person name="Lukacs Z."/>
            <person name="Mihaltcheva S."/>
            <person name="Morgado L.N."/>
            <person name="Niskanen T."/>
            <person name="Noordeloos M.E."/>
            <person name="Ohm R.A."/>
            <person name="Ortiz-Santana B."/>
            <person name="Ovrebo C."/>
            <person name="Racz N."/>
            <person name="Riley R."/>
            <person name="Savchenko A."/>
            <person name="Shiryaev A."/>
            <person name="Soop K."/>
            <person name="Spirin V."/>
            <person name="Szebenyi C."/>
            <person name="Tomsovsky M."/>
            <person name="Tulloss R.E."/>
            <person name="Uehling J."/>
            <person name="Grigoriev I.V."/>
            <person name="Vagvolgyi C."/>
            <person name="Papp T."/>
            <person name="Martin F.M."/>
            <person name="Miettinen O."/>
            <person name="Hibbett D.S."/>
            <person name="Nagy L.G."/>
        </authorList>
    </citation>
    <scope>NUCLEOTIDE SEQUENCE [LARGE SCALE GENOMIC DNA]</scope>
    <source>
        <strain evidence="2 3">CBS 962.96</strain>
    </source>
</reference>
<feature type="compositionally biased region" description="Acidic residues" evidence="1">
    <location>
        <begin position="428"/>
        <end position="443"/>
    </location>
</feature>
<keyword evidence="3" id="KW-1185">Reference proteome</keyword>
<feature type="compositionally biased region" description="Polar residues" evidence="1">
    <location>
        <begin position="594"/>
        <end position="608"/>
    </location>
</feature>
<evidence type="ECO:0000313" key="2">
    <source>
        <dbReference type="EMBL" id="THU78979.1"/>
    </source>
</evidence>
<dbReference type="EMBL" id="ML180100">
    <property type="protein sequence ID" value="THU78979.1"/>
    <property type="molecule type" value="Genomic_DNA"/>
</dbReference>
<feature type="region of interest" description="Disordered" evidence="1">
    <location>
        <begin position="531"/>
        <end position="608"/>
    </location>
</feature>
<evidence type="ECO:0000256" key="1">
    <source>
        <dbReference type="SAM" id="MobiDB-lite"/>
    </source>
</evidence>
<accession>A0A4S8KT58</accession>
<dbReference type="AlphaFoldDB" id="A0A4S8KT58"/>
<organism evidence="2 3">
    <name type="scientific">Dendrothele bispora (strain CBS 962.96)</name>
    <dbReference type="NCBI Taxonomy" id="1314807"/>
    <lineage>
        <taxon>Eukaryota</taxon>
        <taxon>Fungi</taxon>
        <taxon>Dikarya</taxon>
        <taxon>Basidiomycota</taxon>
        <taxon>Agaricomycotina</taxon>
        <taxon>Agaricomycetes</taxon>
        <taxon>Agaricomycetidae</taxon>
        <taxon>Agaricales</taxon>
        <taxon>Agaricales incertae sedis</taxon>
        <taxon>Dendrothele</taxon>
    </lineage>
</organism>
<dbReference type="OrthoDB" id="73076at2759"/>
<sequence length="805" mass="90108">MELATKVTLLVLSTIAVYITNNYSQIRVWMLKIPIPGVPALPLAILPISSTYKAPQLSKYQIKLLRGMISHSFTVISNSADGAAVERDCQRRSATIGTNCQYSIRYPGGQKQDFHITYSMLDGKHWVNVQDSLHLRKTARNNAFTGARNLLLGDFEVNYSKVHALGTQSDSPIYQRDIIKYDKQDDNAAARLFSAAMLEHASQSPSEYMGLIVYLFLFGEFVDAYQSRIMSHYDRATIVLRTLIFLEQWRVFLKKSNYPENLHFISPASYDICRIAGNGLLALMIIHRDHLPCKLPLIPHQHGTDSVEHIYAEMRKLIPDFSMQQAILMVPKLTRISKSIHQSGAKFSTPTFKATASGYQHAFLDDADLKTEYEKLSHFPSDQEFSTIYQTAYEESEALWMLLGVPYPWQHLEVATESSISLSPDSAGQEDESDEEEELEDIDSSMRNQLNEMIENIDNDLSTEDSSQTAAIQEHIARIVQNPRAVTTLLRNAALLVEKPISEGNPLVYHLQDITTDDITPLASIRRSHQTIQAQNGVRNADSESKSNTSESTTSHRRELAQKMHAILRQADERGSSTGLNRKIRFTATDKSNETTTTTLQKPGGNSANAEVAARGRAFEVIKRRREIFKKNVKMHDVITEAMVSKSTLISRGTYGFVVSGEKILLGHAVTSLYSKGGGKVGLHSWVLSADSIGALSYISAQLYEPSGRRKQFNTVHVDYATVLGRGLRRFAHVPSNSFLVLLAKDDVAVVNNGAQLSDYAWSLYQDLLGERAEIVAGVVALNKRRRTKKGISEDVEDEVDETYH</sequence>